<dbReference type="HAMAP" id="MF_00402">
    <property type="entry name" value="Ribosomal_bL19"/>
    <property type="match status" value="1"/>
</dbReference>
<evidence type="ECO:0000256" key="5">
    <source>
        <dbReference type="HAMAP-Rule" id="MF_00402"/>
    </source>
</evidence>
<evidence type="ECO:0000256" key="4">
    <source>
        <dbReference type="ARBA" id="ARBA00035171"/>
    </source>
</evidence>
<comment type="caution">
    <text evidence="8">The sequence shown here is derived from an EMBL/GenBank/DDBJ whole genome shotgun (WGS) entry which is preliminary data.</text>
</comment>
<dbReference type="AlphaFoldDB" id="A0A099VGA4"/>
<dbReference type="PRINTS" id="PR00061">
    <property type="entry name" value="RIBOSOMALL19"/>
</dbReference>
<evidence type="ECO:0000256" key="2">
    <source>
        <dbReference type="ARBA" id="ARBA00022980"/>
    </source>
</evidence>
<dbReference type="Pfam" id="PF01245">
    <property type="entry name" value="Ribosomal_L19"/>
    <property type="match status" value="1"/>
</dbReference>
<dbReference type="PANTHER" id="PTHR15680:SF9">
    <property type="entry name" value="LARGE RIBOSOMAL SUBUNIT PROTEIN BL19M"/>
    <property type="match status" value="1"/>
</dbReference>
<dbReference type="SUPFAM" id="SSF50104">
    <property type="entry name" value="Translation proteins SH3-like domain"/>
    <property type="match status" value="1"/>
</dbReference>
<accession>A0A099VGA4</accession>
<dbReference type="EMBL" id="JRPK02000011">
    <property type="protein sequence ID" value="TLD98458.1"/>
    <property type="molecule type" value="Genomic_DNA"/>
</dbReference>
<comment type="similarity">
    <text evidence="1 5 6">Belongs to the bacterial ribosomal protein bL19 family.</text>
</comment>
<dbReference type="InterPro" id="IPR008991">
    <property type="entry name" value="Translation_prot_SH3-like_sf"/>
</dbReference>
<evidence type="ECO:0000313" key="8">
    <source>
        <dbReference type="EMBL" id="TLD98458.1"/>
    </source>
</evidence>
<evidence type="ECO:0000313" key="7">
    <source>
        <dbReference type="EMBL" id="TLD83795.1"/>
    </source>
</evidence>
<dbReference type="Proteomes" id="UP000029878">
    <property type="component" value="Unassembled WGS sequence"/>
</dbReference>
<dbReference type="eggNOG" id="COG0335">
    <property type="taxonomic scope" value="Bacteria"/>
</dbReference>
<dbReference type="NCBIfam" id="TIGR01024">
    <property type="entry name" value="rplS_bact"/>
    <property type="match status" value="1"/>
</dbReference>
<evidence type="ECO:0000256" key="1">
    <source>
        <dbReference type="ARBA" id="ARBA00005781"/>
    </source>
</evidence>
<dbReference type="GO" id="GO:0022625">
    <property type="term" value="C:cytosolic large ribosomal subunit"/>
    <property type="evidence" value="ECO:0007669"/>
    <property type="project" value="TreeGrafter"/>
</dbReference>
<dbReference type="PIRSF" id="PIRSF002191">
    <property type="entry name" value="Ribosomal_L19"/>
    <property type="match status" value="1"/>
</dbReference>
<dbReference type="GO" id="GO:0006412">
    <property type="term" value="P:translation"/>
    <property type="evidence" value="ECO:0007669"/>
    <property type="project" value="UniProtKB-UniRule"/>
</dbReference>
<gene>
    <name evidence="5 8" type="primary">rplS</name>
    <name evidence="8" type="ORF">LS80_004765</name>
    <name evidence="7" type="ORF">LS81_003365</name>
</gene>
<dbReference type="GO" id="GO:0003735">
    <property type="term" value="F:structural constituent of ribosome"/>
    <property type="evidence" value="ECO:0007669"/>
    <property type="project" value="InterPro"/>
</dbReference>
<sequence>MKNRYIEQFEKTQLENRSAPQFKAGDTLRVGIKIKEGDKTRVQNFEGICIAIRGNGVDRTFTVRKMGANNIGVEKIFPLYSDSLEKIEVLRVGRVRRAKLYYLRNRRGKAARIKELKKKIG</sequence>
<reference evidence="9 10" key="1">
    <citation type="journal article" date="2014" name="Genome Announc.">
        <title>Draft genome sequences of eight enterohepatic helicobacter species isolated from both laboratory and wild rodents.</title>
        <authorList>
            <person name="Sheh A."/>
            <person name="Shen Z."/>
            <person name="Fox J.G."/>
        </authorList>
    </citation>
    <scope>NUCLEOTIDE SEQUENCE [LARGE SCALE GENOMIC DNA]</scope>
    <source>
        <strain evidence="8 9">ATCC 49310</strain>
        <strain evidence="7 10">ATCC 700114</strain>
    </source>
</reference>
<dbReference type="STRING" id="50960.LS81_03495"/>
<keyword evidence="3 5" id="KW-0687">Ribonucleoprotein</keyword>
<evidence type="ECO:0000313" key="9">
    <source>
        <dbReference type="Proteomes" id="UP000029861"/>
    </source>
</evidence>
<dbReference type="Proteomes" id="UP000029861">
    <property type="component" value="Unassembled WGS sequence"/>
</dbReference>
<protein>
    <recommendedName>
        <fullName evidence="4 5">Large ribosomal subunit protein bL19</fullName>
    </recommendedName>
</protein>
<reference evidence="8" key="2">
    <citation type="submission" date="2018-04" db="EMBL/GenBank/DDBJ databases">
        <authorList>
            <person name="Sheh A."/>
            <person name="Shen Z."/>
            <person name="Mannion A.J."/>
            <person name="Fox J.G."/>
        </authorList>
    </citation>
    <scope>NUCLEOTIDE SEQUENCE</scope>
    <source>
        <strain evidence="8">ATCC 49310</strain>
    </source>
</reference>
<dbReference type="InterPro" id="IPR001857">
    <property type="entry name" value="Ribosomal_bL19"/>
</dbReference>
<dbReference type="InterPro" id="IPR018257">
    <property type="entry name" value="Ribosomal_bL19_CS"/>
</dbReference>
<dbReference type="EMBL" id="JRPL02000005">
    <property type="protein sequence ID" value="TLD83795.1"/>
    <property type="molecule type" value="Genomic_DNA"/>
</dbReference>
<evidence type="ECO:0000256" key="6">
    <source>
        <dbReference type="RuleBase" id="RU000559"/>
    </source>
</evidence>
<evidence type="ECO:0000313" key="10">
    <source>
        <dbReference type="Proteomes" id="UP000029878"/>
    </source>
</evidence>
<evidence type="ECO:0000256" key="3">
    <source>
        <dbReference type="ARBA" id="ARBA00023274"/>
    </source>
</evidence>
<name>A0A099VGA4_9HELI</name>
<proteinExistence type="inferred from homology"/>
<dbReference type="PROSITE" id="PS01015">
    <property type="entry name" value="RIBOSOMAL_L19"/>
    <property type="match status" value="1"/>
</dbReference>
<dbReference type="InterPro" id="IPR038657">
    <property type="entry name" value="Ribosomal_bL19_sf"/>
</dbReference>
<dbReference type="OrthoDB" id="9803541at2"/>
<dbReference type="PANTHER" id="PTHR15680">
    <property type="entry name" value="RIBOSOMAL PROTEIN L19"/>
    <property type="match status" value="1"/>
</dbReference>
<dbReference type="RefSeq" id="WP_034318911.1">
    <property type="nucleotide sequence ID" value="NZ_FZNF01000029.1"/>
</dbReference>
<organism evidence="8 9">
    <name type="scientific">Helicobacter trogontum</name>
    <dbReference type="NCBI Taxonomy" id="50960"/>
    <lineage>
        <taxon>Bacteria</taxon>
        <taxon>Pseudomonadati</taxon>
        <taxon>Campylobacterota</taxon>
        <taxon>Epsilonproteobacteria</taxon>
        <taxon>Campylobacterales</taxon>
        <taxon>Helicobacteraceae</taxon>
        <taxon>Helicobacter</taxon>
    </lineage>
</organism>
<keyword evidence="2 5" id="KW-0689">Ribosomal protein</keyword>
<dbReference type="Gene3D" id="2.30.30.790">
    <property type="match status" value="1"/>
</dbReference>
<dbReference type="FunFam" id="2.30.30.790:FF:000001">
    <property type="entry name" value="50S ribosomal protein L19"/>
    <property type="match status" value="1"/>
</dbReference>
<comment type="function">
    <text evidence="5 6">This protein is located at the 30S-50S ribosomal subunit interface and may play a role in the structure and function of the aminoacyl-tRNA binding site.</text>
</comment>